<sequence>MSGYDRDSKGVSGADRLWLEIIGHDHEARMQRAHKNLLEKKAAHRAALLHLEDVKVGKVRDLLIRFRNKEISTLELDKMIKTLCGTTQRQWLRS</sequence>
<reference evidence="1" key="1">
    <citation type="journal article" name="Emerg. Infect. Dis.">
        <title>Two cases of a newly characterized neisseria species.</title>
        <authorList>
            <person name="Mustapha M."/>
            <person name="Lemos A.P.S."/>
            <person name="Harrison L.H."/>
            <person name="Vantyne D."/>
            <person name="Sacchi C.T."/>
        </authorList>
    </citation>
    <scope>NUCLEOTIDE SEQUENCE</scope>
    <source>
        <strain evidence="1">N.95.16</strain>
    </source>
</reference>
<dbReference type="RefSeq" id="WP_095502954.1">
    <property type="nucleotide sequence ID" value="NZ_WJXO01000001.1"/>
</dbReference>
<keyword evidence="2" id="KW-1185">Reference proteome</keyword>
<gene>
    <name evidence="1" type="ORF">GJU80_08885</name>
</gene>
<dbReference type="AlphaFoldDB" id="A0A7X2GYZ7"/>
<comment type="caution">
    <text evidence="1">The sequence shown here is derived from an EMBL/GenBank/DDBJ whole genome shotgun (WGS) entry which is preliminary data.</text>
</comment>
<evidence type="ECO:0000313" key="1">
    <source>
        <dbReference type="EMBL" id="MRN38586.1"/>
    </source>
</evidence>
<proteinExistence type="predicted"/>
<name>A0A7X2GYZ7_9NEIS</name>
<dbReference type="EMBL" id="WJXO01000001">
    <property type="protein sequence ID" value="MRN38586.1"/>
    <property type="molecule type" value="Genomic_DNA"/>
</dbReference>
<organism evidence="1 2">
    <name type="scientific">Neisseria brasiliensis</name>
    <dbReference type="NCBI Taxonomy" id="2666100"/>
    <lineage>
        <taxon>Bacteria</taxon>
        <taxon>Pseudomonadati</taxon>
        <taxon>Pseudomonadota</taxon>
        <taxon>Betaproteobacteria</taxon>
        <taxon>Neisseriales</taxon>
        <taxon>Neisseriaceae</taxon>
        <taxon>Neisseria</taxon>
    </lineage>
</organism>
<dbReference type="Proteomes" id="UP000486297">
    <property type="component" value="Unassembled WGS sequence"/>
</dbReference>
<accession>A0A7X2GYZ7</accession>
<protein>
    <submittedName>
        <fullName evidence="1">Uncharacterized protein</fullName>
    </submittedName>
</protein>
<evidence type="ECO:0000313" key="2">
    <source>
        <dbReference type="Proteomes" id="UP000486297"/>
    </source>
</evidence>